<dbReference type="InterPro" id="IPR016024">
    <property type="entry name" value="ARM-type_fold"/>
</dbReference>
<keyword evidence="6 10" id="KW-0694">RNA-binding</keyword>
<dbReference type="Gene3D" id="1.25.10.10">
    <property type="entry name" value="Leucine-rich Repeat Variant"/>
    <property type="match status" value="1"/>
</dbReference>
<dbReference type="Proteomes" id="UP001432027">
    <property type="component" value="Unassembled WGS sequence"/>
</dbReference>
<evidence type="ECO:0000259" key="12">
    <source>
        <dbReference type="Pfam" id="PF19282"/>
    </source>
</evidence>
<evidence type="ECO:0000256" key="2">
    <source>
        <dbReference type="ARBA" id="ARBA00018928"/>
    </source>
</evidence>
<dbReference type="GO" id="GO:0071528">
    <property type="term" value="P:tRNA re-export from nucleus"/>
    <property type="evidence" value="ECO:0007669"/>
    <property type="project" value="UniProtKB-UniRule"/>
</dbReference>
<keyword evidence="14" id="KW-1185">Reference proteome</keyword>
<evidence type="ECO:0000256" key="8">
    <source>
        <dbReference type="ARBA" id="ARBA00029784"/>
    </source>
</evidence>
<dbReference type="GO" id="GO:0005643">
    <property type="term" value="C:nuclear pore"/>
    <property type="evidence" value="ECO:0007669"/>
    <property type="project" value="TreeGrafter"/>
</dbReference>
<dbReference type="InterPro" id="IPR040017">
    <property type="entry name" value="XPOT"/>
</dbReference>
<keyword evidence="5 10" id="KW-0820">tRNA-binding</keyword>
<evidence type="ECO:0000256" key="7">
    <source>
        <dbReference type="ARBA" id="ARBA00023242"/>
    </source>
</evidence>
<comment type="function">
    <text evidence="10">tRNA nucleus export receptor which facilitates tRNA translocation across the nuclear pore complex.</text>
</comment>
<accession>A0AAV5TME3</accession>
<evidence type="ECO:0000256" key="10">
    <source>
        <dbReference type="RuleBase" id="RU366037"/>
    </source>
</evidence>
<evidence type="ECO:0000313" key="14">
    <source>
        <dbReference type="Proteomes" id="UP001432027"/>
    </source>
</evidence>
<comment type="similarity">
    <text evidence="10">Belongs to the exportin family.</text>
</comment>
<evidence type="ECO:0000256" key="5">
    <source>
        <dbReference type="ARBA" id="ARBA00022555"/>
    </source>
</evidence>
<evidence type="ECO:0000256" key="4">
    <source>
        <dbReference type="ARBA" id="ARBA00022490"/>
    </source>
</evidence>
<dbReference type="SUPFAM" id="SSF48371">
    <property type="entry name" value="ARM repeat"/>
    <property type="match status" value="1"/>
</dbReference>
<dbReference type="PANTHER" id="PTHR15952">
    <property type="entry name" value="EXPORTIN-T/LOS1"/>
    <property type="match status" value="1"/>
</dbReference>
<dbReference type="Pfam" id="PF19282">
    <property type="entry name" value="Exportin-T"/>
    <property type="match status" value="1"/>
</dbReference>
<feature type="domain" description="Exportin-1/Importin-beta-like" evidence="11">
    <location>
        <begin position="101"/>
        <end position="245"/>
    </location>
</feature>
<dbReference type="PANTHER" id="PTHR15952:SF11">
    <property type="entry name" value="EXPORTIN-T"/>
    <property type="match status" value="1"/>
</dbReference>
<proteinExistence type="inferred from homology"/>
<name>A0AAV5TME3_9BILA</name>
<evidence type="ECO:0000256" key="6">
    <source>
        <dbReference type="ARBA" id="ARBA00022884"/>
    </source>
</evidence>
<evidence type="ECO:0000259" key="11">
    <source>
        <dbReference type="Pfam" id="PF08389"/>
    </source>
</evidence>
<evidence type="ECO:0000256" key="3">
    <source>
        <dbReference type="ARBA" id="ARBA00022448"/>
    </source>
</evidence>
<protein>
    <recommendedName>
        <fullName evidence="2 10">Exportin-T</fullName>
    </recommendedName>
    <alternativeName>
        <fullName evidence="8 10">Exportin(tRNA)</fullName>
    </alternativeName>
    <alternativeName>
        <fullName evidence="9 10">tRNA exportin</fullName>
    </alternativeName>
</protein>
<dbReference type="GO" id="GO:0031267">
    <property type="term" value="F:small GTPase binding"/>
    <property type="evidence" value="ECO:0007669"/>
    <property type="project" value="InterPro"/>
</dbReference>
<dbReference type="GO" id="GO:0005737">
    <property type="term" value="C:cytoplasm"/>
    <property type="evidence" value="ECO:0007669"/>
    <property type="project" value="UniProtKB-SubCell"/>
</dbReference>
<dbReference type="GO" id="GO:0000049">
    <property type="term" value="F:tRNA binding"/>
    <property type="evidence" value="ECO:0007669"/>
    <property type="project" value="UniProtKB-UniRule"/>
</dbReference>
<comment type="caution">
    <text evidence="13">The sequence shown here is derived from an EMBL/GenBank/DDBJ whole genome shotgun (WGS) entry which is preliminary data.</text>
</comment>
<organism evidence="13 14">
    <name type="scientific">Pristionchus entomophagus</name>
    <dbReference type="NCBI Taxonomy" id="358040"/>
    <lineage>
        <taxon>Eukaryota</taxon>
        <taxon>Metazoa</taxon>
        <taxon>Ecdysozoa</taxon>
        <taxon>Nematoda</taxon>
        <taxon>Chromadorea</taxon>
        <taxon>Rhabditida</taxon>
        <taxon>Rhabditina</taxon>
        <taxon>Diplogasteromorpha</taxon>
        <taxon>Diplogasteroidea</taxon>
        <taxon>Neodiplogasteridae</taxon>
        <taxon>Pristionchus</taxon>
    </lineage>
</organism>
<dbReference type="InterPro" id="IPR013598">
    <property type="entry name" value="Exportin-1/Importin-b-like"/>
</dbReference>
<dbReference type="InterPro" id="IPR011989">
    <property type="entry name" value="ARM-like"/>
</dbReference>
<keyword evidence="7 10" id="KW-0539">Nucleus</keyword>
<dbReference type="EMBL" id="BTSX01000004">
    <property type="protein sequence ID" value="GMS95593.1"/>
    <property type="molecule type" value="Genomic_DNA"/>
</dbReference>
<dbReference type="GO" id="GO:0016363">
    <property type="term" value="C:nuclear matrix"/>
    <property type="evidence" value="ECO:0007669"/>
    <property type="project" value="TreeGrafter"/>
</dbReference>
<dbReference type="Pfam" id="PF08389">
    <property type="entry name" value="Xpo1"/>
    <property type="match status" value="1"/>
</dbReference>
<feature type="domain" description="Exportin-T C-terminal" evidence="12">
    <location>
        <begin position="323"/>
        <end position="924"/>
    </location>
</feature>
<evidence type="ECO:0000256" key="9">
    <source>
        <dbReference type="ARBA" id="ARBA00032199"/>
    </source>
</evidence>
<keyword evidence="3 10" id="KW-0813">Transport</keyword>
<dbReference type="InterPro" id="IPR045546">
    <property type="entry name" value="Exportin-T_C"/>
</dbReference>
<gene>
    <name evidence="13" type="ORF">PENTCL1PPCAC_17768</name>
</gene>
<keyword evidence="4 10" id="KW-0963">Cytoplasm</keyword>
<dbReference type="AlphaFoldDB" id="A0AAV5TME3"/>
<comment type="subcellular location">
    <subcellularLocation>
        <location evidence="1 10">Cytoplasm</location>
    </subcellularLocation>
    <subcellularLocation>
        <location evidence="10">Nucleus</location>
    </subcellularLocation>
    <text evidence="10">Shuttles between the nucleus and the cytoplasm.</text>
</comment>
<evidence type="ECO:0000313" key="13">
    <source>
        <dbReference type="EMBL" id="GMS95593.1"/>
    </source>
</evidence>
<reference evidence="13" key="1">
    <citation type="submission" date="2023-10" db="EMBL/GenBank/DDBJ databases">
        <title>Genome assembly of Pristionchus species.</title>
        <authorList>
            <person name="Yoshida K."/>
            <person name="Sommer R.J."/>
        </authorList>
    </citation>
    <scope>NUCLEOTIDE SEQUENCE</scope>
    <source>
        <strain evidence="13">RS0144</strain>
    </source>
</reference>
<sequence>MDGAAAMVDGRFLTTALNDPTKQSQIYKYVEALKGDESGWKKAVENIVTNDLRSVEECFIMLQVVEDYVNTRYAMADESSTIFIKQFLSHILRKNGEEDIPAFLVNKMAQIFALVFAVDFPSRWPNFMQEVFLSSGMEDTRAIQFYLKTLLAIDSEVVDRDIQRSADVFDRNTKIKDAMRDLCMNDCVRSWHHILKEITDIWTQSLVLDVIGVYVDWIDIELVANEEFVPLLVDRLTHPCTTEAAQRAVCGLMSKKMPPLKKITLVIAIHRVMNDHKLLEITEKSGEEDQLRVATLISAIGLALIDSYTKLMKDSGTEGKEGAREAMGILEKEIKTIVGLLGSEDEEVSISVMDIVKGYIGLLMNNPSQEGDVVLTQIMDVSLKKYKMGDDLDLDGTGEEESDFHEYRKEVRQVMHAITLKRPELIVEPLEMGLREMEGREVGLKKREAILHLVYSLSELLPNGLLNAKGGWLERGGRLPRVALSHITPQSCSPALILLYFEIVSRYEKLLCKESSVMLSLVPHFIAEYGIGNCNPTVRSRVIYLFSRFVKSQRNLLAAVVPQVIMGVAPLLASCHHDLSSSLLSHEDQGYLLEATATLIVFSDIQANAKAQYMTELASTIGNRFKKQVEWMGDLESRSQLDEKTRTILEDTLPANVSYTIKITKAFGLSGKEKNMKECGCAGVFIDLLNLFISALSPSRSFLAESTRQLAGRLVLCLDEELFPSLSLLLSSLASLAIDADSMLHLLILTNNIVQKHKNGLLSSSIDVSSILDASCRLSLSSLSSLSSLPSSSSIDTTGRSLMYLKRAFLTLVLSLLNNQLLGAVVDAELGSRLFECSRHLSMDVDSTTQKTGVSVLSRMVMGGSDEGMERAVVSTLLSLPLSPHFSFKDAASQLVLHEVRQTLEECLGRRTELVTSIIASNFPSDFSQQMMSSLRTLTGKDADASFSALYMQLRDS</sequence>
<evidence type="ECO:0000256" key="1">
    <source>
        <dbReference type="ARBA" id="ARBA00004496"/>
    </source>
</evidence>